<dbReference type="Proteomes" id="UP000005396">
    <property type="component" value="Unassembled WGS sequence"/>
</dbReference>
<dbReference type="EMBL" id="ABCC02000033">
    <property type="protein sequence ID" value="EDP15511.1"/>
    <property type="molecule type" value="Genomic_DNA"/>
</dbReference>
<protein>
    <submittedName>
        <fullName evidence="1">Uncharacterized protein</fullName>
    </submittedName>
</protein>
<feature type="non-terminal residue" evidence="1">
    <location>
        <position position="53"/>
    </location>
</feature>
<proteinExistence type="predicted"/>
<dbReference type="AlphaFoldDB" id="A8RTI3"/>
<comment type="caution">
    <text evidence="1">The sequence shown here is derived from an EMBL/GenBank/DDBJ whole genome shotgun (WGS) entry which is preliminary data.</text>
</comment>
<reference evidence="1 2" key="2">
    <citation type="submission" date="2007-09" db="EMBL/GenBank/DDBJ databases">
        <title>Draft genome sequence of Clostridium bolteae (ATCC BAA-613).</title>
        <authorList>
            <person name="Sudarsanam P."/>
            <person name="Ley R."/>
            <person name="Guruge J."/>
            <person name="Turnbaugh P.J."/>
            <person name="Mahowald M."/>
            <person name="Liep D."/>
            <person name="Gordon J."/>
        </authorList>
    </citation>
    <scope>NUCLEOTIDE SEQUENCE [LARGE SCALE GENOMIC DNA]</scope>
    <source>
        <strain evidence="2">ATCC BAA-613 / DSM 15670 / CCUG 46953 / JCM 12243 / WAL 16351</strain>
    </source>
</reference>
<accession>A8RTI3</accession>
<sequence>MFSLQSLHPFIADKQCGGHTLYAVTPLPGAALSASVSLSKSLRMPSKATITPR</sequence>
<evidence type="ECO:0000313" key="1">
    <source>
        <dbReference type="EMBL" id="EDP15511.1"/>
    </source>
</evidence>
<gene>
    <name evidence="1" type="ORF">CLOBOL_03682</name>
</gene>
<dbReference type="HOGENOM" id="CLU_3073062_0_0_9"/>
<evidence type="ECO:0000313" key="2">
    <source>
        <dbReference type="Proteomes" id="UP000005396"/>
    </source>
</evidence>
<reference evidence="1 2" key="1">
    <citation type="submission" date="2007-08" db="EMBL/GenBank/DDBJ databases">
        <authorList>
            <person name="Fulton L."/>
            <person name="Clifton S."/>
            <person name="Fulton B."/>
            <person name="Xu J."/>
            <person name="Minx P."/>
            <person name="Pepin K.H."/>
            <person name="Johnson M."/>
            <person name="Thiruvilangam P."/>
            <person name="Bhonagiri V."/>
            <person name="Nash W.E."/>
            <person name="Mardis E.R."/>
            <person name="Wilson R.K."/>
        </authorList>
    </citation>
    <scope>NUCLEOTIDE SEQUENCE [LARGE SCALE GENOMIC DNA]</scope>
    <source>
        <strain evidence="2">ATCC BAA-613 / DSM 15670 / CCUG 46953 / JCM 12243 / WAL 16351</strain>
    </source>
</reference>
<dbReference type="PaxDb" id="411902-CLOBOL_03682"/>
<organism evidence="1 2">
    <name type="scientific">Enterocloster bolteae (strain ATCC BAA-613 / DSM 15670 / CCUG 46953 / JCM 12243 / WAL 16351)</name>
    <name type="common">Clostridium bolteae</name>
    <dbReference type="NCBI Taxonomy" id="411902"/>
    <lineage>
        <taxon>Bacteria</taxon>
        <taxon>Bacillati</taxon>
        <taxon>Bacillota</taxon>
        <taxon>Clostridia</taxon>
        <taxon>Lachnospirales</taxon>
        <taxon>Lachnospiraceae</taxon>
        <taxon>Enterocloster</taxon>
    </lineage>
</organism>
<name>A8RTI3_ENTBW</name>